<dbReference type="KEGG" id="vab:WPS_06320"/>
<organism evidence="4 5">
    <name type="scientific">Vulcanimicrobium alpinum</name>
    <dbReference type="NCBI Taxonomy" id="3016050"/>
    <lineage>
        <taxon>Bacteria</taxon>
        <taxon>Bacillati</taxon>
        <taxon>Vulcanimicrobiota</taxon>
        <taxon>Vulcanimicrobiia</taxon>
        <taxon>Vulcanimicrobiales</taxon>
        <taxon>Vulcanimicrobiaceae</taxon>
        <taxon>Vulcanimicrobium</taxon>
    </lineage>
</organism>
<dbReference type="GO" id="GO:0006167">
    <property type="term" value="P:AMP biosynthetic process"/>
    <property type="evidence" value="ECO:0007669"/>
    <property type="project" value="TreeGrafter"/>
</dbReference>
<evidence type="ECO:0000259" key="3">
    <source>
        <dbReference type="PROSITE" id="PS51462"/>
    </source>
</evidence>
<evidence type="ECO:0000256" key="1">
    <source>
        <dbReference type="ARBA" id="ARBA00022801"/>
    </source>
</evidence>
<dbReference type="PANTHER" id="PTHR21340">
    <property type="entry name" value="DIADENOSINE 5,5-P1,P4-TETRAPHOSPHATE PYROPHOSPHOHYDROLASE MUTT"/>
    <property type="match status" value="1"/>
</dbReference>
<dbReference type="PROSITE" id="PS51462">
    <property type="entry name" value="NUDIX"/>
    <property type="match status" value="1"/>
</dbReference>
<dbReference type="PRINTS" id="PR00502">
    <property type="entry name" value="NUDIXFAMILY"/>
</dbReference>
<name>A0AAN1XTG6_UNVUL</name>
<dbReference type="InterPro" id="IPR000086">
    <property type="entry name" value="NUDIX_hydrolase_dom"/>
</dbReference>
<dbReference type="CDD" id="cd03673">
    <property type="entry name" value="NUDIX_Ap6A_hydrolase"/>
    <property type="match status" value="1"/>
</dbReference>
<feature type="domain" description="Nudix hydrolase" evidence="3">
    <location>
        <begin position="4"/>
        <end position="136"/>
    </location>
</feature>
<dbReference type="SUPFAM" id="SSF55811">
    <property type="entry name" value="Nudix"/>
    <property type="match status" value="1"/>
</dbReference>
<gene>
    <name evidence="4" type="ORF">WPS_06320</name>
</gene>
<dbReference type="RefSeq" id="WP_317996403.1">
    <property type="nucleotide sequence ID" value="NZ_AP025523.1"/>
</dbReference>
<comment type="similarity">
    <text evidence="2">Belongs to the Nudix hydrolase family.</text>
</comment>
<dbReference type="Gene3D" id="3.90.79.10">
    <property type="entry name" value="Nucleoside Triphosphate Pyrophosphohydrolase"/>
    <property type="match status" value="1"/>
</dbReference>
<dbReference type="InterPro" id="IPR015797">
    <property type="entry name" value="NUDIX_hydrolase-like_dom_sf"/>
</dbReference>
<keyword evidence="1 2" id="KW-0378">Hydrolase</keyword>
<keyword evidence="5" id="KW-1185">Reference proteome</keyword>
<dbReference type="InterPro" id="IPR020084">
    <property type="entry name" value="NUDIX_hydrolase_CS"/>
</dbReference>
<evidence type="ECO:0000313" key="4">
    <source>
        <dbReference type="EMBL" id="BDE05356.1"/>
    </source>
</evidence>
<dbReference type="AlphaFoldDB" id="A0AAN1XTG6"/>
<sequence>MRIKYEVSAGGLVLRRNGNGLEALLIGRGEPRVWSLPKGHVEAKETHEQAALREVREETGCWAEILSKLSDISYWFYLNRTKHKKSVHFYLMRYLSGDTANHDHEVDEARWFEIKAAKKALKYVNEKRLVDLGLEWLEQEGAGLFEPEVVAVSQSVRDTSA</sequence>
<dbReference type="InterPro" id="IPR051325">
    <property type="entry name" value="Nudix_hydrolase_domain"/>
</dbReference>
<evidence type="ECO:0000313" key="5">
    <source>
        <dbReference type="Proteomes" id="UP001317532"/>
    </source>
</evidence>
<dbReference type="PANTHER" id="PTHR21340:SF0">
    <property type="entry name" value="BIS(5'-NUCLEOSYL)-TETRAPHOSPHATASE [ASYMMETRICAL]"/>
    <property type="match status" value="1"/>
</dbReference>
<dbReference type="Proteomes" id="UP001317532">
    <property type="component" value="Chromosome"/>
</dbReference>
<proteinExistence type="inferred from homology"/>
<dbReference type="GO" id="GO:0004081">
    <property type="term" value="F:bis(5'-nucleosyl)-tetraphosphatase (asymmetrical) activity"/>
    <property type="evidence" value="ECO:0007669"/>
    <property type="project" value="TreeGrafter"/>
</dbReference>
<protein>
    <recommendedName>
        <fullName evidence="3">Nudix hydrolase domain-containing protein</fullName>
    </recommendedName>
</protein>
<dbReference type="PROSITE" id="PS00893">
    <property type="entry name" value="NUDIX_BOX"/>
    <property type="match status" value="1"/>
</dbReference>
<evidence type="ECO:0000256" key="2">
    <source>
        <dbReference type="RuleBase" id="RU003476"/>
    </source>
</evidence>
<accession>A0AAN1XTG6</accession>
<reference evidence="4 5" key="1">
    <citation type="journal article" date="2022" name="ISME Commun">
        <title>Vulcanimicrobium alpinus gen. nov. sp. nov., the first cultivated representative of the candidate phylum 'Eremiobacterota', is a metabolically versatile aerobic anoxygenic phototroph.</title>
        <authorList>
            <person name="Yabe S."/>
            <person name="Muto K."/>
            <person name="Abe K."/>
            <person name="Yokota A."/>
            <person name="Staudigel H."/>
            <person name="Tebo B.M."/>
        </authorList>
    </citation>
    <scope>NUCLEOTIDE SEQUENCE [LARGE SCALE GENOMIC DNA]</scope>
    <source>
        <strain evidence="4 5">WC8-2</strain>
    </source>
</reference>
<dbReference type="InterPro" id="IPR020476">
    <property type="entry name" value="Nudix_hydrolase"/>
</dbReference>
<dbReference type="GO" id="GO:0006754">
    <property type="term" value="P:ATP biosynthetic process"/>
    <property type="evidence" value="ECO:0007669"/>
    <property type="project" value="TreeGrafter"/>
</dbReference>
<dbReference type="EMBL" id="AP025523">
    <property type="protein sequence ID" value="BDE05356.1"/>
    <property type="molecule type" value="Genomic_DNA"/>
</dbReference>
<dbReference type="Pfam" id="PF00293">
    <property type="entry name" value="NUDIX"/>
    <property type="match status" value="1"/>
</dbReference>